<accession>A0A024S1A7</accession>
<sequence length="251" mass="27411">MHMYGGSGWLPLCRPESWFDSILKWEGDWAKGLEEEDNKSPALFLPLFSLFSVKQRLTRLDWARTVLYTGAYPKLPSMQREEDSVKQLRTGTKWRIRGGPFPRATEVSSPAECPPFPHIAGMTAGRTITQQQDKAEQGKAERSCIARSIQMGHEIDSLQGGPGGGYAVAVACPTRYGHVTGISIRNRNDNPETAACALMSMGLPKAATVSKEHACVMSPIRLAGQQLVLPPSSPQSPPRGRPALPSFPPMA</sequence>
<organism evidence="2 3">
    <name type="scientific">Hypocrea jecorina (strain ATCC 56765 / BCRC 32924 / NRRL 11460 / Rut C-30)</name>
    <name type="common">Trichoderma reesei</name>
    <dbReference type="NCBI Taxonomy" id="1344414"/>
    <lineage>
        <taxon>Eukaryota</taxon>
        <taxon>Fungi</taxon>
        <taxon>Dikarya</taxon>
        <taxon>Ascomycota</taxon>
        <taxon>Pezizomycotina</taxon>
        <taxon>Sordariomycetes</taxon>
        <taxon>Hypocreomycetidae</taxon>
        <taxon>Hypocreales</taxon>
        <taxon>Hypocreaceae</taxon>
        <taxon>Trichoderma</taxon>
    </lineage>
</organism>
<proteinExistence type="predicted"/>
<evidence type="ECO:0000313" key="3">
    <source>
        <dbReference type="Proteomes" id="UP000024376"/>
    </source>
</evidence>
<protein>
    <submittedName>
        <fullName evidence="2">Uncharacterized protein</fullName>
    </submittedName>
</protein>
<evidence type="ECO:0000313" key="2">
    <source>
        <dbReference type="EMBL" id="ETR98230.1"/>
    </source>
</evidence>
<gene>
    <name evidence="2" type="ORF">M419DRAFT_38736</name>
</gene>
<reference evidence="3" key="1">
    <citation type="journal article" date="2013" name="Ind. Biotechnol.">
        <title>Comparative genomics analysis of Trichoderma reesei strains.</title>
        <authorList>
            <person name="Koike H."/>
            <person name="Aerts A."/>
            <person name="LaButti K."/>
            <person name="Grigoriev I.V."/>
            <person name="Baker S.E."/>
        </authorList>
    </citation>
    <scope>NUCLEOTIDE SEQUENCE [LARGE SCALE GENOMIC DNA]</scope>
    <source>
        <strain evidence="3">ATCC 56765 / BCRC 32924 / NRRL 11460 / Rut C-30</strain>
    </source>
</reference>
<dbReference type="KEGG" id="trr:M419DRAFT_38736"/>
<name>A0A024S1A7_HYPJR</name>
<evidence type="ECO:0000256" key="1">
    <source>
        <dbReference type="SAM" id="MobiDB-lite"/>
    </source>
</evidence>
<feature type="region of interest" description="Disordered" evidence="1">
    <location>
        <begin position="227"/>
        <end position="251"/>
    </location>
</feature>
<feature type="compositionally biased region" description="Pro residues" evidence="1">
    <location>
        <begin position="231"/>
        <end position="251"/>
    </location>
</feature>
<dbReference type="HOGENOM" id="CLU_1107774_0_0_1"/>
<dbReference type="Proteomes" id="UP000024376">
    <property type="component" value="Unassembled WGS sequence"/>
</dbReference>
<dbReference type="AlphaFoldDB" id="A0A024S1A7"/>
<dbReference type="EMBL" id="KI911164">
    <property type="protein sequence ID" value="ETR98230.1"/>
    <property type="molecule type" value="Genomic_DNA"/>
</dbReference>